<keyword evidence="2" id="KW-1185">Reference proteome</keyword>
<evidence type="ECO:0000313" key="1">
    <source>
        <dbReference type="EMBL" id="WXB11676.1"/>
    </source>
</evidence>
<organism evidence="1 2">
    <name type="scientific">Pendulispora albinea</name>
    <dbReference type="NCBI Taxonomy" id="2741071"/>
    <lineage>
        <taxon>Bacteria</taxon>
        <taxon>Pseudomonadati</taxon>
        <taxon>Myxococcota</taxon>
        <taxon>Myxococcia</taxon>
        <taxon>Myxococcales</taxon>
        <taxon>Sorangiineae</taxon>
        <taxon>Pendulisporaceae</taxon>
        <taxon>Pendulispora</taxon>
    </lineage>
</organism>
<dbReference type="Pfam" id="PF10127">
    <property type="entry name" value="RlaP"/>
    <property type="match status" value="1"/>
</dbReference>
<reference evidence="1 2" key="1">
    <citation type="submission" date="2021-12" db="EMBL/GenBank/DDBJ databases">
        <title>Discovery of the Pendulisporaceae a myxobacterial family with distinct sporulation behavior and unique specialized metabolism.</title>
        <authorList>
            <person name="Garcia R."/>
            <person name="Popoff A."/>
            <person name="Bader C.D."/>
            <person name="Loehr J."/>
            <person name="Walesch S."/>
            <person name="Walt C."/>
            <person name="Boldt J."/>
            <person name="Bunk B."/>
            <person name="Haeckl F.J.F.P.J."/>
            <person name="Gunesch A.P."/>
            <person name="Birkelbach J."/>
            <person name="Nuebel U."/>
            <person name="Pietschmann T."/>
            <person name="Bach T."/>
            <person name="Mueller R."/>
        </authorList>
    </citation>
    <scope>NUCLEOTIDE SEQUENCE [LARGE SCALE GENOMIC DNA]</scope>
    <source>
        <strain evidence="1 2">MSr11954</strain>
    </source>
</reference>
<protein>
    <submittedName>
        <fullName evidence="1">Nucleotidyltransferase domain-containing protein</fullName>
    </submittedName>
</protein>
<dbReference type="RefSeq" id="WP_394821297.1">
    <property type="nucleotide sequence ID" value="NZ_CP089984.1"/>
</dbReference>
<gene>
    <name evidence="1" type="ORF">LZC94_27930</name>
</gene>
<dbReference type="Proteomes" id="UP001370348">
    <property type="component" value="Chromosome"/>
</dbReference>
<dbReference type="InterPro" id="IPR018775">
    <property type="entry name" value="RlaP"/>
</dbReference>
<proteinExistence type="predicted"/>
<sequence>MSRSLSRRVHRHYRGFAQNQLRFAQKEPTAKKLLYVLRTALTGIHLIATGELEADLTRLMDRYGLADAAALLERNAPASGCRSIRSSSMRGSRGSTSFFVRWMRRTAPTRCPRNLRTRRRFGRG</sequence>
<name>A0ABZ2LL71_9BACT</name>
<dbReference type="EMBL" id="CP089984">
    <property type="protein sequence ID" value="WXB11676.1"/>
    <property type="molecule type" value="Genomic_DNA"/>
</dbReference>
<evidence type="ECO:0000313" key="2">
    <source>
        <dbReference type="Proteomes" id="UP001370348"/>
    </source>
</evidence>
<accession>A0ABZ2LL71</accession>